<comment type="subcellular location">
    <subcellularLocation>
        <location evidence="1">Cell membrane</location>
        <topology evidence="1">Multi-pass membrane protein</topology>
    </subcellularLocation>
</comment>
<dbReference type="GO" id="GO:0005524">
    <property type="term" value="F:ATP binding"/>
    <property type="evidence" value="ECO:0007669"/>
    <property type="project" value="UniProtKB-KW"/>
</dbReference>
<dbReference type="InterPro" id="IPR027417">
    <property type="entry name" value="P-loop_NTPase"/>
</dbReference>
<dbReference type="EMBL" id="CCBC010000205">
    <property type="protein sequence ID" value="CDO18830.1"/>
    <property type="molecule type" value="Genomic_DNA"/>
</dbReference>
<dbReference type="Proteomes" id="UP000027584">
    <property type="component" value="Unassembled WGS sequence"/>
</dbReference>
<evidence type="ECO:0000256" key="2">
    <source>
        <dbReference type="ARBA" id="ARBA00022692"/>
    </source>
</evidence>
<protein>
    <submittedName>
        <fullName evidence="10">Puative ABC transporter, ATP-binding protein</fullName>
    </submittedName>
</protein>
<dbReference type="InterPro" id="IPR011527">
    <property type="entry name" value="ABC1_TM_dom"/>
</dbReference>
<feature type="domain" description="ABC transporter" evidence="8">
    <location>
        <begin position="339"/>
        <end position="554"/>
    </location>
</feature>
<proteinExistence type="predicted"/>
<keyword evidence="2 7" id="KW-0812">Transmembrane</keyword>
<dbReference type="InterPro" id="IPR003439">
    <property type="entry name" value="ABC_transporter-like_ATP-bd"/>
</dbReference>
<feature type="transmembrane region" description="Helical" evidence="7">
    <location>
        <begin position="275"/>
        <end position="297"/>
    </location>
</feature>
<keyword evidence="6 7" id="KW-0472">Membrane</keyword>
<dbReference type="InterPro" id="IPR039421">
    <property type="entry name" value="Type_1_exporter"/>
</dbReference>
<dbReference type="GO" id="GO:0005886">
    <property type="term" value="C:plasma membrane"/>
    <property type="evidence" value="ECO:0007669"/>
    <property type="project" value="UniProtKB-SubCell"/>
</dbReference>
<name>A0A060RJ16_9STRE</name>
<accession>A0A060RJ16</accession>
<dbReference type="RefSeq" id="WP_039695246.1">
    <property type="nucleotide sequence ID" value="NZ_FNFJ01000001.1"/>
</dbReference>
<dbReference type="Pfam" id="PF00005">
    <property type="entry name" value="ABC_tran"/>
    <property type="match status" value="1"/>
</dbReference>
<dbReference type="PANTHER" id="PTHR43394:SF1">
    <property type="entry name" value="ATP-BINDING CASSETTE SUB-FAMILY B MEMBER 10, MITOCHONDRIAL"/>
    <property type="match status" value="1"/>
</dbReference>
<keyword evidence="3" id="KW-0547">Nucleotide-binding</keyword>
<keyword evidence="5 7" id="KW-1133">Transmembrane helix</keyword>
<evidence type="ECO:0000256" key="1">
    <source>
        <dbReference type="ARBA" id="ARBA00004651"/>
    </source>
</evidence>
<sequence length="554" mass="62056">MASKDLSTKTLVKRLANLVKGLWLQYVLAVGGAVLGFLMTILIPSLVIRLAWQALEGQTPHFSFVVILFALGLMRGILRYIEHFFGHYVAFKTLYDFRCMVFAKLRRLAPTKLDQQDSGNMLKMIGEDIEAMEVFFAHTLPPVMTASLVTIILAVYYWSVSPVIAVISLLVYAILAIFLPRAQARQLQPLLQKQSQTRKAYMSHFSDSLHGMKELLQFGQIKSDLEHLNKESESVNAREKEVAQAQHLQASLSFLVIGLAIMLVAVLAISQANQGQISLVSATTIIVVFSTSFAPYLELSRLPLGFKRAMTAARQVFELLDEKEFDQSGQTFDETIDSIVLEDVSFAYENRNQSIFNHLSVAFENHKIIGLVGQSGSGKSTLMKLVMRWYDNTKGQILVNHKPLSTLAARDIQNRIAYIPQIPQVFSQSIRDNLTLGNPDITDDMILEAAAKCRIKDKILSTKNGLDTLLNSEQILFSAGELQRLELTRALLKDADCYIFDEPTSNLDSLNEAAFLQVVREHCKGYVFLISHRLSTVAASDVIYKVENETLTQI</sequence>
<evidence type="ECO:0000256" key="4">
    <source>
        <dbReference type="ARBA" id="ARBA00022840"/>
    </source>
</evidence>
<dbReference type="Pfam" id="PF00664">
    <property type="entry name" value="ABC_membrane"/>
    <property type="match status" value="1"/>
</dbReference>
<evidence type="ECO:0000256" key="7">
    <source>
        <dbReference type="SAM" id="Phobius"/>
    </source>
</evidence>
<dbReference type="PROSITE" id="PS50929">
    <property type="entry name" value="ABC_TM1F"/>
    <property type="match status" value="1"/>
</dbReference>
<comment type="caution">
    <text evidence="10">The sequence shown here is derived from an EMBL/GenBank/DDBJ whole genome shotgun (WGS) entry which is preliminary data.</text>
</comment>
<dbReference type="Gene3D" id="3.40.50.300">
    <property type="entry name" value="P-loop containing nucleotide triphosphate hydrolases"/>
    <property type="match status" value="1"/>
</dbReference>
<evidence type="ECO:0000259" key="8">
    <source>
        <dbReference type="PROSITE" id="PS50893"/>
    </source>
</evidence>
<feature type="transmembrane region" description="Helical" evidence="7">
    <location>
        <begin position="134"/>
        <end position="157"/>
    </location>
</feature>
<evidence type="ECO:0000256" key="3">
    <source>
        <dbReference type="ARBA" id="ARBA00022741"/>
    </source>
</evidence>
<reference evidence="10 11" key="1">
    <citation type="submission" date="2014-02" db="EMBL/GenBank/DDBJ databases">
        <authorList>
            <person name="Manrique M."/>
        </authorList>
    </citation>
    <scope>NUCLEOTIDE SEQUENCE [LARGE SCALE GENOMIC DNA]</scope>
    <source>
        <strain evidence="10 11">LMG17956</strain>
    </source>
</reference>
<dbReference type="PROSITE" id="PS50893">
    <property type="entry name" value="ABC_TRANSPORTER_2"/>
    <property type="match status" value="1"/>
</dbReference>
<organism evidence="10 11">
    <name type="scientific">Streptococcus gallolyticus</name>
    <dbReference type="NCBI Taxonomy" id="315405"/>
    <lineage>
        <taxon>Bacteria</taxon>
        <taxon>Bacillati</taxon>
        <taxon>Bacillota</taxon>
        <taxon>Bacilli</taxon>
        <taxon>Lactobacillales</taxon>
        <taxon>Streptococcaceae</taxon>
        <taxon>Streptococcus</taxon>
    </lineage>
</organism>
<feature type="transmembrane region" description="Helical" evidence="7">
    <location>
        <begin position="163"/>
        <end position="180"/>
    </location>
</feature>
<dbReference type="CDD" id="cd03228">
    <property type="entry name" value="ABCC_MRP_Like"/>
    <property type="match status" value="1"/>
</dbReference>
<gene>
    <name evidence="10" type="ORF">BN963_SGAL_02037</name>
</gene>
<dbReference type="GO" id="GO:0016887">
    <property type="term" value="F:ATP hydrolysis activity"/>
    <property type="evidence" value="ECO:0007669"/>
    <property type="project" value="InterPro"/>
</dbReference>
<keyword evidence="4 10" id="KW-0067">ATP-binding</keyword>
<dbReference type="Gene3D" id="1.20.1560.10">
    <property type="entry name" value="ABC transporter type 1, transmembrane domain"/>
    <property type="match status" value="1"/>
</dbReference>
<dbReference type="SUPFAM" id="SSF52540">
    <property type="entry name" value="P-loop containing nucleoside triphosphate hydrolases"/>
    <property type="match status" value="1"/>
</dbReference>
<dbReference type="PANTHER" id="PTHR43394">
    <property type="entry name" value="ATP-DEPENDENT PERMEASE MDL1, MITOCHONDRIAL"/>
    <property type="match status" value="1"/>
</dbReference>
<feature type="transmembrane region" description="Helical" evidence="7">
    <location>
        <begin position="21"/>
        <end position="48"/>
    </location>
</feature>
<dbReference type="AlphaFoldDB" id="A0A060RJ16"/>
<evidence type="ECO:0000259" key="9">
    <source>
        <dbReference type="PROSITE" id="PS50929"/>
    </source>
</evidence>
<feature type="transmembrane region" description="Helical" evidence="7">
    <location>
        <begin position="248"/>
        <end position="269"/>
    </location>
</feature>
<evidence type="ECO:0000313" key="10">
    <source>
        <dbReference type="EMBL" id="CDO18830.1"/>
    </source>
</evidence>
<dbReference type="InterPro" id="IPR003593">
    <property type="entry name" value="AAA+_ATPase"/>
</dbReference>
<dbReference type="SUPFAM" id="SSF90123">
    <property type="entry name" value="ABC transporter transmembrane region"/>
    <property type="match status" value="1"/>
</dbReference>
<feature type="transmembrane region" description="Helical" evidence="7">
    <location>
        <begin position="60"/>
        <end position="78"/>
    </location>
</feature>
<dbReference type="GO" id="GO:0015421">
    <property type="term" value="F:ABC-type oligopeptide transporter activity"/>
    <property type="evidence" value="ECO:0007669"/>
    <property type="project" value="TreeGrafter"/>
</dbReference>
<evidence type="ECO:0000313" key="11">
    <source>
        <dbReference type="Proteomes" id="UP000027584"/>
    </source>
</evidence>
<evidence type="ECO:0000256" key="5">
    <source>
        <dbReference type="ARBA" id="ARBA00022989"/>
    </source>
</evidence>
<dbReference type="SMART" id="SM00382">
    <property type="entry name" value="AAA"/>
    <property type="match status" value="1"/>
</dbReference>
<feature type="domain" description="ABC transmembrane type-1" evidence="9">
    <location>
        <begin position="27"/>
        <end position="295"/>
    </location>
</feature>
<evidence type="ECO:0000256" key="6">
    <source>
        <dbReference type="ARBA" id="ARBA00023136"/>
    </source>
</evidence>
<dbReference type="InterPro" id="IPR036640">
    <property type="entry name" value="ABC1_TM_sf"/>
</dbReference>
<reference evidence="10 11" key="2">
    <citation type="submission" date="2014-05" db="EMBL/GenBank/DDBJ databases">
        <title>Genome sequence of Streptococcus gallolyticus.</title>
        <authorList>
            <person name="Del Campo R."/>
        </authorList>
    </citation>
    <scope>NUCLEOTIDE SEQUENCE [LARGE SCALE GENOMIC DNA]</scope>
    <source>
        <strain evidence="10 11">LMG17956</strain>
    </source>
</reference>